<dbReference type="PANTHER" id="PTHR38457:SF1">
    <property type="entry name" value="REGULATOR ABRB-RELATED"/>
    <property type="match status" value="1"/>
</dbReference>
<dbReference type="Pfam" id="PF05145">
    <property type="entry name" value="AbrB"/>
    <property type="match status" value="1"/>
</dbReference>
<keyword evidence="1" id="KW-1133">Transmembrane helix</keyword>
<proteinExistence type="predicted"/>
<feature type="transmembrane region" description="Helical" evidence="1">
    <location>
        <begin position="307"/>
        <end position="329"/>
    </location>
</feature>
<gene>
    <name evidence="2" type="ORF">ACFOHJ_08520</name>
</gene>
<evidence type="ECO:0000313" key="3">
    <source>
        <dbReference type="Proteomes" id="UP001595583"/>
    </source>
</evidence>
<dbReference type="InterPro" id="IPR007820">
    <property type="entry name" value="AbrB_fam"/>
</dbReference>
<protein>
    <submittedName>
        <fullName evidence="2">AbrB family transcriptional regulator</fullName>
    </submittedName>
</protein>
<dbReference type="Proteomes" id="UP001595583">
    <property type="component" value="Unassembled WGS sequence"/>
</dbReference>
<dbReference type="PIRSF" id="PIRSF038991">
    <property type="entry name" value="Protein_AbrB"/>
    <property type="match status" value="1"/>
</dbReference>
<dbReference type="RefSeq" id="WP_378220066.1">
    <property type="nucleotide sequence ID" value="NZ_JBHRTK010000010.1"/>
</dbReference>
<accession>A0ABV7K7H9</accession>
<keyword evidence="3" id="KW-1185">Reference proteome</keyword>
<organism evidence="2 3">
    <name type="scientific">Aquamicrobium soli</name>
    <dbReference type="NCBI Taxonomy" id="1811518"/>
    <lineage>
        <taxon>Bacteria</taxon>
        <taxon>Pseudomonadati</taxon>
        <taxon>Pseudomonadota</taxon>
        <taxon>Alphaproteobacteria</taxon>
        <taxon>Hyphomicrobiales</taxon>
        <taxon>Phyllobacteriaceae</taxon>
        <taxon>Aquamicrobium</taxon>
    </lineage>
</organism>
<keyword evidence="1" id="KW-0812">Transmembrane</keyword>
<feature type="transmembrane region" description="Helical" evidence="1">
    <location>
        <begin position="145"/>
        <end position="163"/>
    </location>
</feature>
<dbReference type="NCBIfam" id="TIGR03082">
    <property type="entry name" value="Gneg_AbrB_dup"/>
    <property type="match status" value="2"/>
</dbReference>
<feature type="transmembrane region" description="Helical" evidence="1">
    <location>
        <begin position="227"/>
        <end position="246"/>
    </location>
</feature>
<reference evidence="3" key="1">
    <citation type="journal article" date="2019" name="Int. J. Syst. Evol. Microbiol.">
        <title>The Global Catalogue of Microorganisms (GCM) 10K type strain sequencing project: providing services to taxonomists for standard genome sequencing and annotation.</title>
        <authorList>
            <consortium name="The Broad Institute Genomics Platform"/>
            <consortium name="The Broad Institute Genome Sequencing Center for Infectious Disease"/>
            <person name="Wu L."/>
            <person name="Ma J."/>
        </authorList>
    </citation>
    <scope>NUCLEOTIDE SEQUENCE [LARGE SCALE GENOMIC DNA]</scope>
    <source>
        <strain evidence="3">KCTC 52165</strain>
    </source>
</reference>
<sequence>MRHFPAAVVLLASALCGFLASKGGVPLAWVLGPMVPTAIGSIRGVQVIAPRRGRQLGQLMIGTSIGLSLTVAAFEMIVIWFPVMLLTALVSILATGLLCVPFSRASRVDIPTAFFSLTPGGLAEMARTGEKEGAQREPVAMTQTIRVALLVCILPSLLLHFGIDGGIPQATGRSLLPLPELLFVFACTGAAVFLIRFTGVNNPWMIGGLIGAGAIAASGLVDGRVPYALYALGQFMIGIAIGARFNRENLVKLPRVSVMAVLFIVLMTSMLFLYAVLLYLATGLDLSSMALAASPGGLAEMALTAQILHLNVGLVTAFHVVRSFIVNAFSQQIFRLFKRIGLFDGVAAMLDRMAGRAPSS</sequence>
<feature type="transmembrane region" description="Helical" evidence="1">
    <location>
        <begin position="175"/>
        <end position="197"/>
    </location>
</feature>
<comment type="caution">
    <text evidence="2">The sequence shown here is derived from an EMBL/GenBank/DDBJ whole genome shotgun (WGS) entry which is preliminary data.</text>
</comment>
<dbReference type="PANTHER" id="PTHR38457">
    <property type="entry name" value="REGULATOR ABRB-RELATED"/>
    <property type="match status" value="1"/>
</dbReference>
<dbReference type="EMBL" id="JBHRTK010000010">
    <property type="protein sequence ID" value="MFC3206250.1"/>
    <property type="molecule type" value="Genomic_DNA"/>
</dbReference>
<name>A0ABV7K7H9_9HYPH</name>
<keyword evidence="1" id="KW-0472">Membrane</keyword>
<evidence type="ECO:0000256" key="1">
    <source>
        <dbReference type="SAM" id="Phobius"/>
    </source>
</evidence>
<feature type="transmembrane region" description="Helical" evidence="1">
    <location>
        <begin position="258"/>
        <end position="281"/>
    </location>
</feature>
<feature type="transmembrane region" description="Helical" evidence="1">
    <location>
        <begin position="204"/>
        <end position="221"/>
    </location>
</feature>
<feature type="transmembrane region" description="Helical" evidence="1">
    <location>
        <begin position="80"/>
        <end position="100"/>
    </location>
</feature>
<evidence type="ECO:0000313" key="2">
    <source>
        <dbReference type="EMBL" id="MFC3206250.1"/>
    </source>
</evidence>
<dbReference type="InterPro" id="IPR017516">
    <property type="entry name" value="AbrB_dup"/>
</dbReference>